<keyword evidence="1" id="KW-0808">Transferase</keyword>
<organism evidence="4 5">
    <name type="scientific">Streptococcus pacificus</name>
    <dbReference type="NCBI Taxonomy" id="2740577"/>
    <lineage>
        <taxon>Bacteria</taxon>
        <taxon>Bacillati</taxon>
        <taxon>Bacillota</taxon>
        <taxon>Bacilli</taxon>
        <taxon>Lactobacillales</taxon>
        <taxon>Streptococcaceae</taxon>
        <taxon>Streptococcus</taxon>
    </lineage>
</organism>
<dbReference type="Gene3D" id="3.40.630.30">
    <property type="match status" value="1"/>
</dbReference>
<gene>
    <name evidence="4" type="ORF">JHK62_05850</name>
</gene>
<comment type="caution">
    <text evidence="4">The sequence shown here is derived from an EMBL/GenBank/DDBJ whole genome shotgun (WGS) entry which is preliminary data.</text>
</comment>
<dbReference type="PROSITE" id="PS51186">
    <property type="entry name" value="GNAT"/>
    <property type="match status" value="1"/>
</dbReference>
<dbReference type="EMBL" id="JAENBO010000004">
    <property type="protein sequence ID" value="MBJ8326191.1"/>
    <property type="molecule type" value="Genomic_DNA"/>
</dbReference>
<evidence type="ECO:0000259" key="3">
    <source>
        <dbReference type="PROSITE" id="PS51186"/>
    </source>
</evidence>
<dbReference type="InterPro" id="IPR000182">
    <property type="entry name" value="GNAT_dom"/>
</dbReference>
<dbReference type="InterPro" id="IPR050680">
    <property type="entry name" value="YpeA/RimI_acetyltransf"/>
</dbReference>
<name>A0ABS0ZKW2_9STRE</name>
<dbReference type="PANTHER" id="PTHR43420">
    <property type="entry name" value="ACETYLTRANSFERASE"/>
    <property type="match status" value="1"/>
</dbReference>
<dbReference type="RefSeq" id="WP_199575835.1">
    <property type="nucleotide sequence ID" value="NZ_JAENBO010000004.1"/>
</dbReference>
<evidence type="ECO:0000313" key="4">
    <source>
        <dbReference type="EMBL" id="MBJ8326191.1"/>
    </source>
</evidence>
<evidence type="ECO:0000313" key="5">
    <source>
        <dbReference type="Proteomes" id="UP000653045"/>
    </source>
</evidence>
<dbReference type="CDD" id="cd04301">
    <property type="entry name" value="NAT_SF"/>
    <property type="match status" value="1"/>
</dbReference>
<keyword evidence="5" id="KW-1185">Reference proteome</keyword>
<evidence type="ECO:0000256" key="2">
    <source>
        <dbReference type="ARBA" id="ARBA00023315"/>
    </source>
</evidence>
<dbReference type="SUPFAM" id="SSF55729">
    <property type="entry name" value="Acyl-CoA N-acyltransferases (Nat)"/>
    <property type="match status" value="1"/>
</dbReference>
<sequence length="145" mass="16831">MIRTAQTSDAQALRDICDISLGYSVSTELVREQIARLTKDPNQYLVVFEEETSQTVTGFLHASRYESIYSEAGFNIMGLAVHPDYQHRGMGKRLLLALEDEAKKRHYSYIRFNSADHRRAAHAFYERCGYVSDKIQKRFLKQFED</sequence>
<dbReference type="Proteomes" id="UP000653045">
    <property type="component" value="Unassembled WGS sequence"/>
</dbReference>
<protein>
    <submittedName>
        <fullName evidence="4">GNAT family N-acetyltransferase</fullName>
    </submittedName>
</protein>
<evidence type="ECO:0000256" key="1">
    <source>
        <dbReference type="ARBA" id="ARBA00022679"/>
    </source>
</evidence>
<reference evidence="4 5" key="1">
    <citation type="journal article" date="2021" name="Int. J. Syst. Evol. Microbiol.">
        <title>Streptococcus vicugnae sp. nov., isolated from faeces of alpacas (Vicugna pacos) and cattle (Bos taurus), Streptococcus zalophi sp. nov., and Streptococcus pacificus sp. nov., isolated from respiratory tract of California sea lions (Zalophus californianus).</title>
        <authorList>
            <person name="Volokhov D.V."/>
            <person name="Zagorodnyaya T.A."/>
            <person name="Shen Z."/>
            <person name="Blom J."/>
            <person name="Furtak V.A."/>
            <person name="Eisenberg T."/>
            <person name="Fan P."/>
            <person name="Jeong K.C."/>
            <person name="Gao Y."/>
            <person name="Zhang S."/>
            <person name="Amselle M."/>
        </authorList>
    </citation>
    <scope>NUCLEOTIDE SEQUENCE [LARGE SCALE GENOMIC DNA]</scope>
    <source>
        <strain evidence="4 5">CSL7591</strain>
    </source>
</reference>
<dbReference type="Pfam" id="PF00583">
    <property type="entry name" value="Acetyltransf_1"/>
    <property type="match status" value="1"/>
</dbReference>
<dbReference type="InterPro" id="IPR016181">
    <property type="entry name" value="Acyl_CoA_acyltransferase"/>
</dbReference>
<accession>A0ABS0ZKW2</accession>
<keyword evidence="2" id="KW-0012">Acyltransferase</keyword>
<feature type="domain" description="N-acetyltransferase" evidence="3">
    <location>
        <begin position="1"/>
        <end position="145"/>
    </location>
</feature>
<dbReference type="PANTHER" id="PTHR43420:SF52">
    <property type="entry name" value="N-ACETYLTRANSFERASE YODP"/>
    <property type="match status" value="1"/>
</dbReference>
<proteinExistence type="predicted"/>